<dbReference type="AlphaFoldDB" id="A0A2N1M2D6"/>
<reference evidence="2 3" key="1">
    <citation type="submission" date="2016-04" db="EMBL/GenBank/DDBJ databases">
        <title>Genome analyses suggest a sexual origin of heterokaryosis in a supposedly ancient asexual fungus.</title>
        <authorList>
            <person name="Ropars J."/>
            <person name="Sedzielewska K."/>
            <person name="Noel J."/>
            <person name="Charron P."/>
            <person name="Farinelli L."/>
            <person name="Marton T."/>
            <person name="Kruger M."/>
            <person name="Pelin A."/>
            <person name="Brachmann A."/>
            <person name="Corradi N."/>
        </authorList>
    </citation>
    <scope>NUCLEOTIDE SEQUENCE [LARGE SCALE GENOMIC DNA]</scope>
    <source>
        <strain evidence="2 3">C2</strain>
    </source>
</reference>
<evidence type="ECO:0000313" key="2">
    <source>
        <dbReference type="EMBL" id="PKK55801.1"/>
    </source>
</evidence>
<accession>A0A2N1M2D6</accession>
<name>A0A2N1M2D6_9GLOM</name>
<reference evidence="2 3" key="2">
    <citation type="submission" date="2017-10" db="EMBL/GenBank/DDBJ databases">
        <title>Extensive intraspecific genome diversity in a model arbuscular mycorrhizal fungus.</title>
        <authorList>
            <person name="Chen E.C.H."/>
            <person name="Morin E."/>
            <person name="Baudet D."/>
            <person name="Noel J."/>
            <person name="Ndikumana S."/>
            <person name="Charron P."/>
            <person name="St-Onge C."/>
            <person name="Giorgi J."/>
            <person name="Grigoriev I.V."/>
            <person name="Roux C."/>
            <person name="Martin F.M."/>
            <person name="Corradi N."/>
        </authorList>
    </citation>
    <scope>NUCLEOTIDE SEQUENCE [LARGE SCALE GENOMIC DNA]</scope>
    <source>
        <strain evidence="2 3">C2</strain>
    </source>
</reference>
<dbReference type="VEuPathDB" id="FungiDB:FUN_021374"/>
<protein>
    <submittedName>
        <fullName evidence="2">Uncharacterized protein</fullName>
    </submittedName>
</protein>
<dbReference type="VEuPathDB" id="FungiDB:RhiirFUN_026238"/>
<comment type="caution">
    <text evidence="2">The sequence shown here is derived from an EMBL/GenBank/DDBJ whole genome shotgun (WGS) entry which is preliminary data.</text>
</comment>
<gene>
    <name evidence="2" type="ORF">RhiirC2_801488</name>
    <name evidence="1" type="ORF">RhiirC2_802360</name>
</gene>
<dbReference type="EMBL" id="LLXL01006813">
    <property type="protein sequence ID" value="PKK55801.1"/>
    <property type="molecule type" value="Genomic_DNA"/>
</dbReference>
<evidence type="ECO:0000313" key="3">
    <source>
        <dbReference type="Proteomes" id="UP000233469"/>
    </source>
</evidence>
<dbReference type="EMBL" id="LLXL01007578">
    <property type="protein sequence ID" value="PKK55445.1"/>
    <property type="molecule type" value="Genomic_DNA"/>
</dbReference>
<feature type="non-terminal residue" evidence="2">
    <location>
        <position position="1"/>
    </location>
</feature>
<sequence length="238" mass="28146">NPGFQYGSENYLDFEILLQQRQRHKAYTSKLLERKFKLVSTRPDTLTTIQPNKASHFVAYFTKNENPEQRFITQPQIHSEEFKIQSRKKEKKKYTTKQKIQNPPIQIPNIENANISKDFPLTKGDYVFVIYGDQMCVERVVAVYFEAYGNHCYTEEAITDLDDISYISLHVYVPIHHLFSDLTREECNLLTHHLASNIVYHIGPTNVLIEENILKLQGNEKKYYFDYFRRKDIIEKIS</sequence>
<dbReference type="Proteomes" id="UP000233469">
    <property type="component" value="Unassembled WGS sequence"/>
</dbReference>
<organism evidence="2 3">
    <name type="scientific">Rhizophagus irregularis</name>
    <dbReference type="NCBI Taxonomy" id="588596"/>
    <lineage>
        <taxon>Eukaryota</taxon>
        <taxon>Fungi</taxon>
        <taxon>Fungi incertae sedis</taxon>
        <taxon>Mucoromycota</taxon>
        <taxon>Glomeromycotina</taxon>
        <taxon>Glomeromycetes</taxon>
        <taxon>Glomerales</taxon>
        <taxon>Glomeraceae</taxon>
        <taxon>Rhizophagus</taxon>
    </lineage>
</organism>
<evidence type="ECO:0000313" key="1">
    <source>
        <dbReference type="EMBL" id="PKK55445.1"/>
    </source>
</evidence>
<dbReference type="VEuPathDB" id="FungiDB:RhiirA1_469023"/>
<proteinExistence type="predicted"/>